<dbReference type="InterPro" id="IPR017937">
    <property type="entry name" value="Thioredoxin_CS"/>
</dbReference>
<dbReference type="InterPro" id="IPR036249">
    <property type="entry name" value="Thioredoxin-like_sf"/>
</dbReference>
<feature type="chain" id="PRO_5024384180" evidence="3">
    <location>
        <begin position="21"/>
        <end position="178"/>
    </location>
</feature>
<gene>
    <name evidence="5" type="ORF">F0919_02505</name>
</gene>
<evidence type="ECO:0000256" key="1">
    <source>
        <dbReference type="ARBA" id="ARBA00022729"/>
    </source>
</evidence>
<organism evidence="5 6">
    <name type="scientific">Taibaiella lutea</name>
    <dbReference type="NCBI Taxonomy" id="2608001"/>
    <lineage>
        <taxon>Bacteria</taxon>
        <taxon>Pseudomonadati</taxon>
        <taxon>Bacteroidota</taxon>
        <taxon>Chitinophagia</taxon>
        <taxon>Chitinophagales</taxon>
        <taxon>Chitinophagaceae</taxon>
        <taxon>Taibaiella</taxon>
    </lineage>
</organism>
<dbReference type="Pfam" id="PF13098">
    <property type="entry name" value="Thioredoxin_2"/>
    <property type="match status" value="1"/>
</dbReference>
<dbReference type="Gene3D" id="3.40.30.10">
    <property type="entry name" value="Glutaredoxin"/>
    <property type="match status" value="1"/>
</dbReference>
<feature type="signal peptide" evidence="3">
    <location>
        <begin position="1"/>
        <end position="20"/>
    </location>
</feature>
<dbReference type="PROSITE" id="PS00194">
    <property type="entry name" value="THIOREDOXIN_1"/>
    <property type="match status" value="1"/>
</dbReference>
<dbReference type="EMBL" id="VWSH01000001">
    <property type="protein sequence ID" value="KAA5536559.1"/>
    <property type="molecule type" value="Genomic_DNA"/>
</dbReference>
<reference evidence="5 6" key="1">
    <citation type="submission" date="2019-09" db="EMBL/GenBank/DDBJ databases">
        <title>Genome sequence and assembly of Taibaiella sp.</title>
        <authorList>
            <person name="Chhetri G."/>
        </authorList>
    </citation>
    <scope>NUCLEOTIDE SEQUENCE [LARGE SCALE GENOMIC DNA]</scope>
    <source>
        <strain evidence="5 6">KVB11</strain>
    </source>
</reference>
<dbReference type="RefSeq" id="WP_150031136.1">
    <property type="nucleotide sequence ID" value="NZ_VWSH01000001.1"/>
</dbReference>
<comment type="caution">
    <text evidence="5">The sequence shown here is derived from an EMBL/GenBank/DDBJ whole genome shotgun (WGS) entry which is preliminary data.</text>
</comment>
<keyword evidence="2" id="KW-0676">Redox-active center</keyword>
<dbReference type="Proteomes" id="UP000323632">
    <property type="component" value="Unassembled WGS sequence"/>
</dbReference>
<accession>A0A5M6CTR7</accession>
<evidence type="ECO:0000313" key="6">
    <source>
        <dbReference type="Proteomes" id="UP000323632"/>
    </source>
</evidence>
<name>A0A5M6CTR7_9BACT</name>
<sequence>MRKYFFIVIIASLFNSCSFASDKKEHEIHWMTFEQAEAKMKEKPKKVIVDVYTTWCGWCKRLDKEVYTNDSLIDFVNENYYAVKFDAEQKTPINFVGRVWNYSAEKRSNELAVALLKGSMSFPTTVFMDEGFKEAQPVPGYLPLYQMEGILKYFAGNYNHTKEYNEWQHDFKPAWKPN</sequence>
<dbReference type="PANTHER" id="PTHR15337:SF11">
    <property type="entry name" value="THIOREDOXIN DOMAIN-CONTAINING PROTEIN"/>
    <property type="match status" value="1"/>
</dbReference>
<evidence type="ECO:0000313" key="5">
    <source>
        <dbReference type="EMBL" id="KAA5536559.1"/>
    </source>
</evidence>
<dbReference type="PANTHER" id="PTHR15337">
    <property type="entry name" value="ANTERIOR GRADIENT PROTEIN-RELATED"/>
    <property type="match status" value="1"/>
</dbReference>
<dbReference type="InterPro" id="IPR051099">
    <property type="entry name" value="AGR/TXD"/>
</dbReference>
<dbReference type="InterPro" id="IPR012336">
    <property type="entry name" value="Thioredoxin-like_fold"/>
</dbReference>
<evidence type="ECO:0000259" key="4">
    <source>
        <dbReference type="Pfam" id="PF13098"/>
    </source>
</evidence>
<evidence type="ECO:0000256" key="2">
    <source>
        <dbReference type="ARBA" id="ARBA00023284"/>
    </source>
</evidence>
<protein>
    <submittedName>
        <fullName evidence="5">DUF255 domain-containing protein</fullName>
    </submittedName>
</protein>
<feature type="domain" description="Thioredoxin-like fold" evidence="4">
    <location>
        <begin position="41"/>
        <end position="151"/>
    </location>
</feature>
<evidence type="ECO:0000256" key="3">
    <source>
        <dbReference type="SAM" id="SignalP"/>
    </source>
</evidence>
<keyword evidence="1 3" id="KW-0732">Signal</keyword>
<keyword evidence="6" id="KW-1185">Reference proteome</keyword>
<proteinExistence type="predicted"/>
<dbReference type="AlphaFoldDB" id="A0A5M6CTR7"/>
<dbReference type="SUPFAM" id="SSF52833">
    <property type="entry name" value="Thioredoxin-like"/>
    <property type="match status" value="1"/>
</dbReference>